<name>A0A9Q1CEK2_HOLLE</name>
<protein>
    <submittedName>
        <fullName evidence="1">Uncharacterized protein</fullName>
    </submittedName>
</protein>
<dbReference type="Proteomes" id="UP001152320">
    <property type="component" value="Chromosome 4"/>
</dbReference>
<dbReference type="AlphaFoldDB" id="A0A9Q1CEK2"/>
<sequence>MNPQQVFVIIERHVLPQTTLMKSIDSYYKTIFVFNLEYQKAYLYRDMGVLSKYCL</sequence>
<gene>
    <name evidence="1" type="ORF">HOLleu_10307</name>
</gene>
<reference evidence="1" key="1">
    <citation type="submission" date="2021-10" db="EMBL/GenBank/DDBJ databases">
        <title>Tropical sea cucumber genome reveals ecological adaptation and Cuvierian tubules defense mechanism.</title>
        <authorList>
            <person name="Chen T."/>
        </authorList>
    </citation>
    <scope>NUCLEOTIDE SEQUENCE</scope>
    <source>
        <strain evidence="1">Nanhai2018</strain>
        <tissue evidence="1">Muscle</tissue>
    </source>
</reference>
<keyword evidence="2" id="KW-1185">Reference proteome</keyword>
<evidence type="ECO:0000313" key="1">
    <source>
        <dbReference type="EMBL" id="KAJ8043283.1"/>
    </source>
</evidence>
<comment type="caution">
    <text evidence="1">The sequence shown here is derived from an EMBL/GenBank/DDBJ whole genome shotgun (WGS) entry which is preliminary data.</text>
</comment>
<organism evidence="1 2">
    <name type="scientific">Holothuria leucospilota</name>
    <name type="common">Black long sea cucumber</name>
    <name type="synonym">Mertensiothuria leucospilota</name>
    <dbReference type="NCBI Taxonomy" id="206669"/>
    <lineage>
        <taxon>Eukaryota</taxon>
        <taxon>Metazoa</taxon>
        <taxon>Echinodermata</taxon>
        <taxon>Eleutherozoa</taxon>
        <taxon>Echinozoa</taxon>
        <taxon>Holothuroidea</taxon>
        <taxon>Aspidochirotacea</taxon>
        <taxon>Aspidochirotida</taxon>
        <taxon>Holothuriidae</taxon>
        <taxon>Holothuria</taxon>
    </lineage>
</organism>
<proteinExistence type="predicted"/>
<dbReference type="EMBL" id="JAIZAY010000004">
    <property type="protein sequence ID" value="KAJ8043283.1"/>
    <property type="molecule type" value="Genomic_DNA"/>
</dbReference>
<evidence type="ECO:0000313" key="2">
    <source>
        <dbReference type="Proteomes" id="UP001152320"/>
    </source>
</evidence>
<accession>A0A9Q1CEK2</accession>